<dbReference type="Proteomes" id="UP000001235">
    <property type="component" value="Chromosome"/>
</dbReference>
<gene>
    <name evidence="3" type="ordered locus">Galf_0202</name>
</gene>
<dbReference type="PANTHER" id="PTHR43752:SF2">
    <property type="entry name" value="BNR_ASP-BOX REPEAT FAMILY PROTEIN"/>
    <property type="match status" value="1"/>
</dbReference>
<evidence type="ECO:0000256" key="1">
    <source>
        <dbReference type="SAM" id="SignalP"/>
    </source>
</evidence>
<organism evidence="3 4">
    <name type="scientific">Gallionella capsiferriformans (strain ES-2)</name>
    <name type="common">Gallionella ferruginea capsiferriformans (strain ES-2)</name>
    <dbReference type="NCBI Taxonomy" id="395494"/>
    <lineage>
        <taxon>Bacteria</taxon>
        <taxon>Pseudomonadati</taxon>
        <taxon>Pseudomonadota</taxon>
        <taxon>Betaproteobacteria</taxon>
        <taxon>Nitrosomonadales</taxon>
        <taxon>Gallionellaceae</taxon>
        <taxon>Gallionella</taxon>
    </lineage>
</organism>
<dbReference type="AlphaFoldDB" id="D9SIX1"/>
<dbReference type="CDD" id="cd15482">
    <property type="entry name" value="Sialidase_non-viral"/>
    <property type="match status" value="1"/>
</dbReference>
<evidence type="ECO:0000313" key="4">
    <source>
        <dbReference type="Proteomes" id="UP000001235"/>
    </source>
</evidence>
<accession>D9SIX1</accession>
<dbReference type="InterPro" id="IPR011040">
    <property type="entry name" value="Sialidase"/>
</dbReference>
<evidence type="ECO:0000313" key="3">
    <source>
        <dbReference type="EMBL" id="ADL54247.1"/>
    </source>
</evidence>
<dbReference type="Gene3D" id="2.120.10.10">
    <property type="match status" value="2"/>
</dbReference>
<dbReference type="KEGG" id="gca:Galf_0202"/>
<feature type="chain" id="PRO_5003128177" evidence="1">
    <location>
        <begin position="24"/>
        <end position="432"/>
    </location>
</feature>
<dbReference type="OrthoDB" id="41724at2"/>
<dbReference type="Pfam" id="PF13088">
    <property type="entry name" value="BNR_2"/>
    <property type="match status" value="1"/>
</dbReference>
<feature type="signal peptide" evidence="1">
    <location>
        <begin position="1"/>
        <end position="23"/>
    </location>
</feature>
<dbReference type="RefSeq" id="WP_013292190.1">
    <property type="nucleotide sequence ID" value="NC_014394.1"/>
</dbReference>
<sequence length="432" mass="47703">MSWQRRILLNLVLLAFSCGFYKAMSRPAAASFKMQATVPVKVTSARYETHFASSKLFTQVHAASSIELKDGRIRAFWFSGSREGAKDVAIHSAVFDPATGQWSAELIAATREQTQSTLHRYIAKLGNPIVGRMSDGRLRMYYVAVSLGGWAGSSITTMTSSDEGTTWTTPRRLITSPFMNISTLVKGAPFLYSDGTLGLPVYHEFISKFGEMLHLSQEGVVLDKQRLAAGGQGTLQPVVLMQNEHSAKVLMRYSSASGPHRVVAVSTQDAGLHWSAPEKTALRNPDAAVTGVTLPDGRMLAVLNDQELGRDTLSLVLSQDGGVTWRVVQLLEDQQQASSQPDEANFIKNAAQMIESSDAISTSRLEPAVESARRTVCHDGHCRYEFSYPYLIQASGGDFHLVYTWNRTFIKHVWFNFAWLDQRAGEVDHALH</sequence>
<proteinExistence type="predicted"/>
<dbReference type="HOGENOM" id="CLU_054555_0_0_4"/>
<dbReference type="PROSITE" id="PS51257">
    <property type="entry name" value="PROKAR_LIPOPROTEIN"/>
    <property type="match status" value="1"/>
</dbReference>
<reference evidence="3 4" key="1">
    <citation type="submission" date="2010-08" db="EMBL/GenBank/DDBJ databases">
        <title>Complete sequence of Gallionella capsiferriformans ES-2.</title>
        <authorList>
            <consortium name="US DOE Joint Genome Institute"/>
            <person name="Lucas S."/>
            <person name="Copeland A."/>
            <person name="Lapidus A."/>
            <person name="Cheng J.-F."/>
            <person name="Bruce D."/>
            <person name="Goodwin L."/>
            <person name="Pitluck S."/>
            <person name="Chertkov O."/>
            <person name="Davenport K.W."/>
            <person name="Detter J.C."/>
            <person name="Han C."/>
            <person name="Tapia R."/>
            <person name="Land M."/>
            <person name="Hauser L."/>
            <person name="Chang Y.-J."/>
            <person name="Jeffries C."/>
            <person name="Kyrpides N."/>
            <person name="Ivanova N."/>
            <person name="Mikhailova N."/>
            <person name="Shelobolina E.S."/>
            <person name="Picardal F."/>
            <person name="Roden E."/>
            <person name="Emerson D."/>
            <person name="Woyke T."/>
        </authorList>
    </citation>
    <scope>NUCLEOTIDE SEQUENCE [LARGE SCALE GENOMIC DNA]</scope>
    <source>
        <strain evidence="3 4">ES-2</strain>
    </source>
</reference>
<dbReference type="InterPro" id="IPR036278">
    <property type="entry name" value="Sialidase_sf"/>
</dbReference>
<dbReference type="EMBL" id="CP002159">
    <property type="protein sequence ID" value="ADL54247.1"/>
    <property type="molecule type" value="Genomic_DNA"/>
</dbReference>
<dbReference type="SUPFAM" id="SSF50939">
    <property type="entry name" value="Sialidases"/>
    <property type="match status" value="1"/>
</dbReference>
<dbReference type="eggNOG" id="COG4409">
    <property type="taxonomic scope" value="Bacteria"/>
</dbReference>
<dbReference type="CAZy" id="GH33">
    <property type="family name" value="Glycoside Hydrolase Family 33"/>
</dbReference>
<feature type="domain" description="Sialidase" evidence="2">
    <location>
        <begin position="71"/>
        <end position="401"/>
    </location>
</feature>
<dbReference type="STRING" id="395494.Galf_0202"/>
<keyword evidence="1" id="KW-0732">Signal</keyword>
<dbReference type="eggNOG" id="COG4692">
    <property type="taxonomic scope" value="Bacteria"/>
</dbReference>
<keyword evidence="4" id="KW-1185">Reference proteome</keyword>
<dbReference type="PANTHER" id="PTHR43752">
    <property type="entry name" value="BNR/ASP-BOX REPEAT FAMILY PROTEIN"/>
    <property type="match status" value="1"/>
</dbReference>
<evidence type="ECO:0000259" key="2">
    <source>
        <dbReference type="Pfam" id="PF13088"/>
    </source>
</evidence>
<protein>
    <submittedName>
        <fullName evidence="3">BNR/Asp-box repeat protein</fullName>
    </submittedName>
</protein>
<name>D9SIX1_GALCS</name>